<proteinExistence type="predicted"/>
<protein>
    <recommendedName>
        <fullName evidence="1">AB hydrolase-1 domain-containing protein</fullName>
    </recommendedName>
</protein>
<dbReference type="InterPro" id="IPR029058">
    <property type="entry name" value="AB_hydrolase_fold"/>
</dbReference>
<dbReference type="EMBL" id="JAXOVC010000007">
    <property type="protein sequence ID" value="KAK4499146.1"/>
    <property type="molecule type" value="Genomic_DNA"/>
</dbReference>
<evidence type="ECO:0000313" key="3">
    <source>
        <dbReference type="Proteomes" id="UP001305779"/>
    </source>
</evidence>
<dbReference type="Proteomes" id="UP001305779">
    <property type="component" value="Unassembled WGS sequence"/>
</dbReference>
<dbReference type="SUPFAM" id="SSF53474">
    <property type="entry name" value="alpha/beta-Hydrolases"/>
    <property type="match status" value="1"/>
</dbReference>
<dbReference type="Gene3D" id="3.40.50.1820">
    <property type="entry name" value="alpha/beta hydrolase"/>
    <property type="match status" value="1"/>
</dbReference>
<feature type="domain" description="AB hydrolase-1" evidence="1">
    <location>
        <begin position="63"/>
        <end position="370"/>
    </location>
</feature>
<reference evidence="2 3" key="1">
    <citation type="journal article" date="2023" name="G3 (Bethesda)">
        <title>A chromosome-level genome assembly of Zasmidium syzygii isolated from banana leaves.</title>
        <authorList>
            <person name="van Westerhoven A.C."/>
            <person name="Mehrabi R."/>
            <person name="Talebi R."/>
            <person name="Steentjes M.B.F."/>
            <person name="Corcolon B."/>
            <person name="Chong P.A."/>
            <person name="Kema G.H.J."/>
            <person name="Seidl M.F."/>
        </authorList>
    </citation>
    <scope>NUCLEOTIDE SEQUENCE [LARGE SCALE GENOMIC DNA]</scope>
    <source>
        <strain evidence="2 3">P124</strain>
    </source>
</reference>
<evidence type="ECO:0000313" key="2">
    <source>
        <dbReference type="EMBL" id="KAK4499146.1"/>
    </source>
</evidence>
<comment type="caution">
    <text evidence="2">The sequence shown here is derived from an EMBL/GenBank/DDBJ whole genome shotgun (WGS) entry which is preliminary data.</text>
</comment>
<accession>A0ABR0ED02</accession>
<organism evidence="2 3">
    <name type="scientific">Zasmidium cellare</name>
    <name type="common">Wine cellar mold</name>
    <name type="synonym">Racodium cellare</name>
    <dbReference type="NCBI Taxonomy" id="395010"/>
    <lineage>
        <taxon>Eukaryota</taxon>
        <taxon>Fungi</taxon>
        <taxon>Dikarya</taxon>
        <taxon>Ascomycota</taxon>
        <taxon>Pezizomycotina</taxon>
        <taxon>Dothideomycetes</taxon>
        <taxon>Dothideomycetidae</taxon>
        <taxon>Mycosphaerellales</taxon>
        <taxon>Mycosphaerellaceae</taxon>
        <taxon>Zasmidium</taxon>
    </lineage>
</organism>
<dbReference type="Pfam" id="PF12697">
    <property type="entry name" value="Abhydrolase_6"/>
    <property type="match status" value="1"/>
</dbReference>
<evidence type="ECO:0000259" key="1">
    <source>
        <dbReference type="Pfam" id="PF12697"/>
    </source>
</evidence>
<keyword evidence="3" id="KW-1185">Reference proteome</keyword>
<gene>
    <name evidence="2" type="ORF">PRZ48_009658</name>
</gene>
<name>A0ABR0ED02_ZASCE</name>
<sequence>MSRDLWSITTHNIPASHVRGFERGVRDEETSKLQLAVKQYTPRANFKPSRGDVTFIMVGGIDNSKETFEPLFDDLLQHFPAIRNIWAVDPATYGKSFWLNRDTIGDEFNWLDIPRDVLHMINHFQDLMPTPIIGIGHSLGGALLTVLSTWHPRLFTGLILTEPAYGPKKGISWPTPNKFYPSVLVAKRKDTWPSREEARKTFVKSPVFKSYDLRVVDKIVEHDLVDVSSLDEKARASLGQVDPGLSVTLATPKAITESIWVHPRPKLTGFPSNPGDDIPDEHVNPIPGFGRPEAPVTWQSIPYLYPPTLLVWGAESELFGEKRAANRKYTAGVMGTGHGGGGGLATGQVTEATIAGAHHHIPFEKPLDLAKAAASWSKKIQDGWLRKMDERKNQPEIDPYKVNEEIMSRYAKL</sequence>
<dbReference type="InterPro" id="IPR000073">
    <property type="entry name" value="AB_hydrolase_1"/>
</dbReference>